<evidence type="ECO:0000313" key="11">
    <source>
        <dbReference type="Proteomes" id="UP000694888"/>
    </source>
</evidence>
<evidence type="ECO:0000256" key="8">
    <source>
        <dbReference type="SAM" id="MobiDB-lite"/>
    </source>
</evidence>
<evidence type="ECO:0000256" key="1">
    <source>
        <dbReference type="ARBA" id="ARBA00004651"/>
    </source>
</evidence>
<dbReference type="GeneID" id="101849578"/>
<dbReference type="InterPro" id="IPR036058">
    <property type="entry name" value="Kazal_dom_sf"/>
</dbReference>
<feature type="transmembrane region" description="Helical" evidence="9">
    <location>
        <begin position="778"/>
        <end position="805"/>
    </location>
</feature>
<feature type="compositionally biased region" description="Polar residues" evidence="8">
    <location>
        <begin position="102"/>
        <end position="113"/>
    </location>
</feature>
<evidence type="ECO:0000256" key="2">
    <source>
        <dbReference type="ARBA" id="ARBA00009657"/>
    </source>
</evidence>
<dbReference type="InterPro" id="IPR002350">
    <property type="entry name" value="Kazal_dom"/>
</dbReference>
<keyword evidence="7" id="KW-1015">Disulfide bond</keyword>
<feature type="region of interest" description="Disordered" evidence="8">
    <location>
        <begin position="59"/>
        <end position="136"/>
    </location>
</feature>
<evidence type="ECO:0000256" key="3">
    <source>
        <dbReference type="ARBA" id="ARBA00022475"/>
    </source>
</evidence>
<feature type="transmembrane region" description="Helical" evidence="9">
    <location>
        <begin position="160"/>
        <end position="181"/>
    </location>
</feature>
<feature type="domain" description="Kazal-like" evidence="10">
    <location>
        <begin position="628"/>
        <end position="673"/>
    </location>
</feature>
<dbReference type="PANTHER" id="PTHR11388">
    <property type="entry name" value="ORGANIC ANION TRANSPORTER"/>
    <property type="match status" value="1"/>
</dbReference>
<feature type="compositionally biased region" description="Acidic residues" evidence="8">
    <location>
        <begin position="61"/>
        <end position="73"/>
    </location>
</feature>
<evidence type="ECO:0000259" key="10">
    <source>
        <dbReference type="PROSITE" id="PS51465"/>
    </source>
</evidence>
<dbReference type="SUPFAM" id="SSF100895">
    <property type="entry name" value="Kazal-type serine protease inhibitors"/>
    <property type="match status" value="1"/>
</dbReference>
<comment type="subcellular location">
    <subcellularLocation>
        <location evidence="1">Cell membrane</location>
        <topology evidence="1">Multi-pass membrane protein</topology>
    </subcellularLocation>
</comment>
<feature type="region of interest" description="Disordered" evidence="8">
    <location>
        <begin position="1"/>
        <end position="29"/>
    </location>
</feature>
<feature type="transmembrane region" description="Helical" evidence="9">
    <location>
        <begin position="318"/>
        <end position="336"/>
    </location>
</feature>
<feature type="transmembrane region" description="Helical" evidence="9">
    <location>
        <begin position="556"/>
        <end position="578"/>
    </location>
</feature>
<keyword evidence="5 9" id="KW-1133">Transmembrane helix</keyword>
<protein>
    <submittedName>
        <fullName evidence="12">Solute carrier organic anion transporter family member 1C1</fullName>
    </submittedName>
</protein>
<dbReference type="Gene3D" id="1.20.1250.20">
    <property type="entry name" value="MFS general substrate transporter like domains"/>
    <property type="match status" value="1"/>
</dbReference>
<dbReference type="Pfam" id="PF03137">
    <property type="entry name" value="OATP"/>
    <property type="match status" value="1"/>
</dbReference>
<dbReference type="Proteomes" id="UP000694888">
    <property type="component" value="Unplaced"/>
</dbReference>
<comment type="similarity">
    <text evidence="2">Belongs to the organo anion transporter (TC 2.A.60) family.</text>
</comment>
<proteinExistence type="inferred from homology"/>
<sequence>MSSFSGELDRSRQEMADFQQERERQRREQLEEVRELGQRLGQVASELRRLLEHRRHLPVFSDDDDDDDEEDGDLGGGKPLLRSSQHLPIKPHSADHSRATERSATPGQTATSSDVRETAERNGTNPFEDRTPDGGGGQNQPLLCGLYGWRPHWLQPFANLYMFATLVGLSYFFTGMARLSLRGQLVSIERQFNIDSSRSGLFTSAALFGHTCSVLLVGHFARSTNIPLAIGIAGILSGVFTMMPSVLELASPYKLAPIDTYTTMNTDHPHRNEQYICKLSTTEDLSTAVSPASLLPNSSLAETLESDLERSNKQSNILAYYILLVSLFLQGLVNSFRYGALPFVYVDDNVLDKTRTGVFIAISYVLAELTEPVGDVVNSLLSSIPVDLSRTSMKQDDPRFISAWWLSFLVFGILTIIVSVPITFLPRYLLPRDIQQKSLENAMVTFAVGEKAKPCLPSSSDEILYSQLSEEEDSPNSDAVDMTLTESRPSRHQVKDLTCMQMIKDLPRSVYRIFSSPLFALLAIEITIIYVPLLGVRPFSIKYIMFEYNVSMARTNFARGMSSAITHILGTAISSYLSTRIKTRLGYLKLILFTSVITWMMTPFYIVFGCDNGPIYGLSGQFGMSVDNSTASTCHCDPSLNLLSCGTDGHTYLSPCYAGCTDSNGTVFFNCSGFNVHNSSSQAEPGVCDVGCERNFILYNILQASQTFIFSMNNMPRHLLALRILYPEDRAFGNAFMHFAPFLASIPAPLLFGKWIESMCVVWSSDHCSLYNRDSIRYLTGGVEIIVCGLTVVTYLAMVFVCRWLDKKEMLKLRREQ</sequence>
<evidence type="ECO:0000313" key="12">
    <source>
        <dbReference type="RefSeq" id="XP_012945564.1"/>
    </source>
</evidence>
<keyword evidence="11" id="KW-1185">Reference proteome</keyword>
<reference evidence="12" key="1">
    <citation type="submission" date="2025-08" db="UniProtKB">
        <authorList>
            <consortium name="RefSeq"/>
        </authorList>
    </citation>
    <scope>IDENTIFICATION</scope>
</reference>
<feature type="compositionally biased region" description="Basic and acidic residues" evidence="8">
    <location>
        <begin position="92"/>
        <end position="101"/>
    </location>
</feature>
<accession>A0ABM1ADF3</accession>
<gene>
    <name evidence="12" type="primary">LOC101849578</name>
</gene>
<feature type="transmembrane region" description="Helical" evidence="9">
    <location>
        <begin position="510"/>
        <end position="536"/>
    </location>
</feature>
<name>A0ABM1ADF3_APLCA</name>
<keyword evidence="3" id="KW-1003">Cell membrane</keyword>
<keyword evidence="4 9" id="KW-0812">Transmembrane</keyword>
<dbReference type="CDD" id="cd17336">
    <property type="entry name" value="MFS_SLCO_OATP"/>
    <property type="match status" value="1"/>
</dbReference>
<feature type="transmembrane region" description="Helical" evidence="9">
    <location>
        <begin position="226"/>
        <end position="247"/>
    </location>
</feature>
<dbReference type="SUPFAM" id="SSF103473">
    <property type="entry name" value="MFS general substrate transporter"/>
    <property type="match status" value="1"/>
</dbReference>
<evidence type="ECO:0000256" key="9">
    <source>
        <dbReference type="SAM" id="Phobius"/>
    </source>
</evidence>
<feature type="transmembrane region" description="Helical" evidence="9">
    <location>
        <begin position="590"/>
        <end position="608"/>
    </location>
</feature>
<evidence type="ECO:0000256" key="4">
    <source>
        <dbReference type="ARBA" id="ARBA00022692"/>
    </source>
</evidence>
<evidence type="ECO:0000256" key="5">
    <source>
        <dbReference type="ARBA" id="ARBA00022989"/>
    </source>
</evidence>
<dbReference type="PANTHER" id="PTHR11388:SF142">
    <property type="entry name" value="SOLUTE CARRIER ORGANIC ANION TRANSPORTER FAMILY MEMBER 5A1"/>
    <property type="match status" value="1"/>
</dbReference>
<dbReference type="InterPro" id="IPR036259">
    <property type="entry name" value="MFS_trans_sf"/>
</dbReference>
<dbReference type="InterPro" id="IPR004156">
    <property type="entry name" value="OATP"/>
</dbReference>
<feature type="transmembrane region" description="Helical" evidence="9">
    <location>
        <begin position="403"/>
        <end position="425"/>
    </location>
</feature>
<feature type="compositionally biased region" description="Basic and acidic residues" evidence="8">
    <location>
        <begin position="7"/>
        <end position="29"/>
    </location>
</feature>
<dbReference type="RefSeq" id="XP_012945564.1">
    <property type="nucleotide sequence ID" value="XM_013090110.2"/>
</dbReference>
<evidence type="ECO:0000256" key="6">
    <source>
        <dbReference type="ARBA" id="ARBA00023136"/>
    </source>
</evidence>
<feature type="region of interest" description="Disordered" evidence="8">
    <location>
        <begin position="467"/>
        <end position="486"/>
    </location>
</feature>
<keyword evidence="6 9" id="KW-0472">Membrane</keyword>
<feature type="transmembrane region" description="Helical" evidence="9">
    <location>
        <begin position="201"/>
        <end position="220"/>
    </location>
</feature>
<dbReference type="PROSITE" id="PS51465">
    <property type="entry name" value="KAZAL_2"/>
    <property type="match status" value="1"/>
</dbReference>
<evidence type="ECO:0000256" key="7">
    <source>
        <dbReference type="ARBA" id="ARBA00023157"/>
    </source>
</evidence>
<organism evidence="11 12">
    <name type="scientific">Aplysia californica</name>
    <name type="common">California sea hare</name>
    <dbReference type="NCBI Taxonomy" id="6500"/>
    <lineage>
        <taxon>Eukaryota</taxon>
        <taxon>Metazoa</taxon>
        <taxon>Spiralia</taxon>
        <taxon>Lophotrochozoa</taxon>
        <taxon>Mollusca</taxon>
        <taxon>Gastropoda</taxon>
        <taxon>Heterobranchia</taxon>
        <taxon>Euthyneura</taxon>
        <taxon>Tectipleura</taxon>
        <taxon>Aplysiida</taxon>
        <taxon>Aplysioidea</taxon>
        <taxon>Aplysiidae</taxon>
        <taxon>Aplysia</taxon>
    </lineage>
</organism>